<dbReference type="PROSITE" id="PS51257">
    <property type="entry name" value="PROKAR_LIPOPROTEIN"/>
    <property type="match status" value="1"/>
</dbReference>
<accession>A0A1R4HGW3</accession>
<reference evidence="2" key="1">
    <citation type="submission" date="2017-02" db="EMBL/GenBank/DDBJ databases">
        <authorList>
            <person name="Daims H."/>
        </authorList>
    </citation>
    <scope>NUCLEOTIDE SEQUENCE [LARGE SCALE GENOMIC DNA]</scope>
</reference>
<name>A0A1R4HGW3_9GAMM</name>
<dbReference type="AlphaFoldDB" id="A0A1R4HGW3"/>
<keyword evidence="2" id="KW-1185">Reference proteome</keyword>
<dbReference type="Proteomes" id="UP000195667">
    <property type="component" value="Unassembled WGS sequence"/>
</dbReference>
<sequence length="111" mass="12717">MNTKSYIAVALILITGCTKENDQEADAEKQIYFYGQYMKYQDQINDVPKEIDVLQKPVVRPRNPYSDISNHTQLSQTSACEIVLANCLATPTPDKMAQKKCKNDYKLCHKR</sequence>
<evidence type="ECO:0008006" key="3">
    <source>
        <dbReference type="Google" id="ProtNLM"/>
    </source>
</evidence>
<evidence type="ECO:0000313" key="2">
    <source>
        <dbReference type="Proteomes" id="UP000195667"/>
    </source>
</evidence>
<dbReference type="EMBL" id="FUKI01000148">
    <property type="protein sequence ID" value="SJM95449.1"/>
    <property type="molecule type" value="Genomic_DNA"/>
</dbReference>
<evidence type="ECO:0000313" key="1">
    <source>
        <dbReference type="EMBL" id="SJM95449.1"/>
    </source>
</evidence>
<gene>
    <name evidence="1" type="ORF">CRENPOLYSF1_70012</name>
</gene>
<protein>
    <recommendedName>
        <fullName evidence="3">Lipoprotein</fullName>
    </recommendedName>
</protein>
<organism evidence="1 2">
    <name type="scientific">Crenothrix polyspora</name>
    <dbReference type="NCBI Taxonomy" id="360316"/>
    <lineage>
        <taxon>Bacteria</taxon>
        <taxon>Pseudomonadati</taxon>
        <taxon>Pseudomonadota</taxon>
        <taxon>Gammaproteobacteria</taxon>
        <taxon>Methylococcales</taxon>
        <taxon>Crenotrichaceae</taxon>
        <taxon>Crenothrix</taxon>
    </lineage>
</organism>
<proteinExistence type="predicted"/>
<dbReference type="RefSeq" id="WP_140396880.1">
    <property type="nucleotide sequence ID" value="NZ_FUKI01000148.1"/>
</dbReference>